<dbReference type="CDD" id="cd14340">
    <property type="entry name" value="UBA_BRSK"/>
    <property type="match status" value="1"/>
</dbReference>
<dbReference type="RefSeq" id="XP_013912426.1">
    <property type="nucleotide sequence ID" value="XM_014056951.1"/>
</dbReference>
<dbReference type="GO" id="GO:0005737">
    <property type="term" value="C:cytoplasm"/>
    <property type="evidence" value="ECO:0007669"/>
    <property type="project" value="TreeGrafter"/>
</dbReference>
<evidence type="ECO:0000256" key="11">
    <source>
        <dbReference type="ARBA" id="ARBA00048291"/>
    </source>
</evidence>
<dbReference type="GO" id="GO:0050321">
    <property type="term" value="F:tau-protein kinase activity"/>
    <property type="evidence" value="ECO:0007669"/>
    <property type="project" value="UniProtKB-EC"/>
</dbReference>
<keyword evidence="6" id="KW-0547">Nucleotide-binding</keyword>
<keyword evidence="5" id="KW-0479">Metal-binding</keyword>
<comment type="catalytic activity">
    <reaction evidence="13">
        <text>L-threonyl-[tau protein] + ATP = O-phospho-L-threonyl-[tau protein] + ADP + H(+)</text>
        <dbReference type="Rhea" id="RHEA:53904"/>
        <dbReference type="Rhea" id="RHEA-COMP:13703"/>
        <dbReference type="Rhea" id="RHEA-COMP:13704"/>
        <dbReference type="ChEBI" id="CHEBI:15378"/>
        <dbReference type="ChEBI" id="CHEBI:30013"/>
        <dbReference type="ChEBI" id="CHEBI:30616"/>
        <dbReference type="ChEBI" id="CHEBI:61977"/>
        <dbReference type="ChEBI" id="CHEBI:456216"/>
        <dbReference type="EC" id="2.7.11.26"/>
    </reaction>
</comment>
<reference evidence="17" key="1">
    <citation type="submission" date="2025-08" db="UniProtKB">
        <authorList>
            <consortium name="RefSeq"/>
        </authorList>
    </citation>
    <scope>IDENTIFICATION</scope>
    <source>
        <tissue evidence="17">Skeletal muscle</tissue>
    </source>
</reference>
<accession>A0A6I9XDZ4</accession>
<dbReference type="InterPro" id="IPR000719">
    <property type="entry name" value="Prot_kinase_dom"/>
</dbReference>
<keyword evidence="9" id="KW-0460">Magnesium</keyword>
<evidence type="ECO:0000256" key="7">
    <source>
        <dbReference type="ARBA" id="ARBA00022777"/>
    </source>
</evidence>
<evidence type="ECO:0000313" key="17">
    <source>
        <dbReference type="RefSeq" id="XP_013912426.1"/>
    </source>
</evidence>
<dbReference type="InterPro" id="IPR015940">
    <property type="entry name" value="UBA"/>
</dbReference>
<comment type="catalytic activity">
    <reaction evidence="12">
        <text>L-seryl-[protein] + ATP = O-phospho-L-seryl-[protein] + ADP + H(+)</text>
        <dbReference type="Rhea" id="RHEA:17989"/>
        <dbReference type="Rhea" id="RHEA-COMP:9863"/>
        <dbReference type="Rhea" id="RHEA-COMP:11604"/>
        <dbReference type="ChEBI" id="CHEBI:15378"/>
        <dbReference type="ChEBI" id="CHEBI:29999"/>
        <dbReference type="ChEBI" id="CHEBI:30616"/>
        <dbReference type="ChEBI" id="CHEBI:83421"/>
        <dbReference type="ChEBI" id="CHEBI:456216"/>
        <dbReference type="EC" id="2.7.11.1"/>
    </reaction>
</comment>
<keyword evidence="4" id="KW-0808">Transferase</keyword>
<evidence type="ECO:0000256" key="5">
    <source>
        <dbReference type="ARBA" id="ARBA00022723"/>
    </source>
</evidence>
<keyword evidence="3" id="KW-0723">Serine/threonine-protein kinase</keyword>
<dbReference type="KEGG" id="tsr:106541481"/>
<dbReference type="GO" id="GO:0005524">
    <property type="term" value="F:ATP binding"/>
    <property type="evidence" value="ECO:0007669"/>
    <property type="project" value="UniProtKB-KW"/>
</dbReference>
<protein>
    <submittedName>
        <fullName evidence="17">Serine/threonine-protein kinase BRSK2-like</fullName>
    </submittedName>
</protein>
<dbReference type="InterPro" id="IPR048622">
    <property type="entry name" value="BRSK1_2-like_UBA"/>
</dbReference>
<evidence type="ECO:0000259" key="14">
    <source>
        <dbReference type="PROSITE" id="PS50011"/>
    </source>
</evidence>
<organism evidence="16 17">
    <name type="scientific">Thamnophis sirtalis</name>
    <dbReference type="NCBI Taxonomy" id="35019"/>
    <lineage>
        <taxon>Eukaryota</taxon>
        <taxon>Metazoa</taxon>
        <taxon>Chordata</taxon>
        <taxon>Craniata</taxon>
        <taxon>Vertebrata</taxon>
        <taxon>Euteleostomi</taxon>
        <taxon>Lepidosauria</taxon>
        <taxon>Squamata</taxon>
        <taxon>Bifurcata</taxon>
        <taxon>Unidentata</taxon>
        <taxon>Episquamata</taxon>
        <taxon>Toxicofera</taxon>
        <taxon>Serpentes</taxon>
        <taxon>Colubroidea</taxon>
        <taxon>Colubridae</taxon>
        <taxon>Natricinae</taxon>
        <taxon>Thamnophis</taxon>
    </lineage>
</organism>
<dbReference type="SUPFAM" id="SSF56112">
    <property type="entry name" value="Protein kinase-like (PK-like)"/>
    <property type="match status" value="1"/>
</dbReference>
<dbReference type="SMART" id="SM00220">
    <property type="entry name" value="S_TKc"/>
    <property type="match status" value="1"/>
</dbReference>
<evidence type="ECO:0000256" key="12">
    <source>
        <dbReference type="ARBA" id="ARBA00048679"/>
    </source>
</evidence>
<feature type="domain" description="UBA" evidence="15">
    <location>
        <begin position="125"/>
        <end position="167"/>
    </location>
</feature>
<comment type="catalytic activity">
    <reaction evidence="10">
        <text>L-threonyl-[protein] + ATP = O-phospho-L-threonyl-[protein] + ADP + H(+)</text>
        <dbReference type="Rhea" id="RHEA:46608"/>
        <dbReference type="Rhea" id="RHEA-COMP:11060"/>
        <dbReference type="Rhea" id="RHEA-COMP:11605"/>
        <dbReference type="ChEBI" id="CHEBI:15378"/>
        <dbReference type="ChEBI" id="CHEBI:30013"/>
        <dbReference type="ChEBI" id="CHEBI:30616"/>
        <dbReference type="ChEBI" id="CHEBI:61977"/>
        <dbReference type="ChEBI" id="CHEBI:456216"/>
        <dbReference type="EC" id="2.7.11.1"/>
    </reaction>
</comment>
<evidence type="ECO:0000256" key="9">
    <source>
        <dbReference type="ARBA" id="ARBA00022842"/>
    </source>
</evidence>
<dbReference type="OrthoDB" id="193931at2759"/>
<keyword evidence="7" id="KW-0418">Kinase</keyword>
<dbReference type="Proteomes" id="UP000504617">
    <property type="component" value="Unplaced"/>
</dbReference>
<dbReference type="PANTHER" id="PTHR24346">
    <property type="entry name" value="MAP/MICROTUBULE AFFINITY-REGULATING KINASE"/>
    <property type="match status" value="1"/>
</dbReference>
<dbReference type="Pfam" id="PF00069">
    <property type="entry name" value="Pkinase"/>
    <property type="match status" value="1"/>
</dbReference>
<dbReference type="GO" id="GO:0035556">
    <property type="term" value="P:intracellular signal transduction"/>
    <property type="evidence" value="ECO:0007669"/>
    <property type="project" value="TreeGrafter"/>
</dbReference>
<evidence type="ECO:0000256" key="4">
    <source>
        <dbReference type="ARBA" id="ARBA00022679"/>
    </source>
</evidence>
<dbReference type="Pfam" id="PF21115">
    <property type="entry name" value="UBA_BRSK"/>
    <property type="match status" value="1"/>
</dbReference>
<proteinExistence type="inferred from homology"/>
<comment type="catalytic activity">
    <reaction evidence="11">
        <text>L-seryl-[tau protein] + ATP = O-phospho-L-seryl-[tau protein] + ADP + H(+)</text>
        <dbReference type="Rhea" id="RHEA:12801"/>
        <dbReference type="Rhea" id="RHEA-COMP:13701"/>
        <dbReference type="Rhea" id="RHEA-COMP:13702"/>
        <dbReference type="ChEBI" id="CHEBI:15378"/>
        <dbReference type="ChEBI" id="CHEBI:29999"/>
        <dbReference type="ChEBI" id="CHEBI:30616"/>
        <dbReference type="ChEBI" id="CHEBI:83421"/>
        <dbReference type="ChEBI" id="CHEBI:456216"/>
        <dbReference type="EC" id="2.7.11.26"/>
    </reaction>
</comment>
<dbReference type="InterPro" id="IPR011009">
    <property type="entry name" value="Kinase-like_dom_sf"/>
</dbReference>
<evidence type="ECO:0000256" key="2">
    <source>
        <dbReference type="ARBA" id="ARBA00006234"/>
    </source>
</evidence>
<sequence length="211" mass="24426">MLGCSSPHYACPEVIKGEKYDGRCADMWSCGVILFALLVGALPFDDDNLRQLLEKVKRGIFHMPHFIPPDCQNLLRGMIEVEPEKRLSLEQIQKHPWFLGGKNEPEPEQPIPRKVTIRRIQSVSELDPDVLDSMHSLGCFRDKNKLKQELQNEGENQEKMIYYLLLDHKERYPSCEDEDLPPRNDVGEIWGKTFFKHFIKTRKQSSGADDC</sequence>
<evidence type="ECO:0000256" key="3">
    <source>
        <dbReference type="ARBA" id="ARBA00022527"/>
    </source>
</evidence>
<dbReference type="PANTHER" id="PTHR24346:SF36">
    <property type="entry name" value="SERINE_THREONINE-PROTEIN KINASE BRSK1 ISOFORM X1-RELATED"/>
    <property type="match status" value="1"/>
</dbReference>
<dbReference type="AlphaFoldDB" id="A0A6I9XDZ4"/>
<gene>
    <name evidence="17" type="primary">LOC106541481</name>
</gene>
<dbReference type="GO" id="GO:0046872">
    <property type="term" value="F:metal ion binding"/>
    <property type="evidence" value="ECO:0007669"/>
    <property type="project" value="UniProtKB-KW"/>
</dbReference>
<dbReference type="GeneID" id="106541481"/>
<feature type="domain" description="Protein kinase" evidence="14">
    <location>
        <begin position="1"/>
        <end position="98"/>
    </location>
</feature>
<comment type="similarity">
    <text evidence="2">Belongs to the protein kinase superfamily. CAMK Ser/Thr protein kinase family. SNF1 subfamily.</text>
</comment>
<dbReference type="PROSITE" id="PS50030">
    <property type="entry name" value="UBA"/>
    <property type="match status" value="1"/>
</dbReference>
<keyword evidence="8" id="KW-0067">ATP-binding</keyword>
<dbReference type="PROSITE" id="PS50011">
    <property type="entry name" value="PROTEIN_KINASE_DOM"/>
    <property type="match status" value="1"/>
</dbReference>
<evidence type="ECO:0000256" key="8">
    <source>
        <dbReference type="ARBA" id="ARBA00022840"/>
    </source>
</evidence>
<evidence type="ECO:0000256" key="10">
    <source>
        <dbReference type="ARBA" id="ARBA00047899"/>
    </source>
</evidence>
<evidence type="ECO:0000313" key="16">
    <source>
        <dbReference type="Proteomes" id="UP000504617"/>
    </source>
</evidence>
<evidence type="ECO:0000259" key="15">
    <source>
        <dbReference type="PROSITE" id="PS50030"/>
    </source>
</evidence>
<dbReference type="Gene3D" id="1.10.510.10">
    <property type="entry name" value="Transferase(Phosphotransferase) domain 1"/>
    <property type="match status" value="1"/>
</dbReference>
<keyword evidence="16" id="KW-1185">Reference proteome</keyword>
<name>A0A6I9XDZ4_9SAUR</name>
<comment type="cofactor">
    <cofactor evidence="1">
        <name>Mg(2+)</name>
        <dbReference type="ChEBI" id="CHEBI:18420"/>
    </cofactor>
</comment>
<evidence type="ECO:0000256" key="13">
    <source>
        <dbReference type="ARBA" id="ARBA00048878"/>
    </source>
</evidence>
<evidence type="ECO:0000256" key="6">
    <source>
        <dbReference type="ARBA" id="ARBA00022741"/>
    </source>
</evidence>
<evidence type="ECO:0000256" key="1">
    <source>
        <dbReference type="ARBA" id="ARBA00001946"/>
    </source>
</evidence>